<evidence type="ECO:0000313" key="1">
    <source>
        <dbReference type="EMBL" id="KAF0772832.1"/>
    </source>
</evidence>
<comment type="caution">
    <text evidence="1">The sequence shown here is derived from an EMBL/GenBank/DDBJ whole genome shotgun (WGS) entry which is preliminary data.</text>
</comment>
<protein>
    <submittedName>
        <fullName evidence="1">Uncharacterized protein</fullName>
    </submittedName>
</protein>
<name>A0A6G0ZNN3_APHCR</name>
<keyword evidence="2" id="KW-1185">Reference proteome</keyword>
<dbReference type="EMBL" id="VUJU01000128">
    <property type="protein sequence ID" value="KAF0772832.1"/>
    <property type="molecule type" value="Genomic_DNA"/>
</dbReference>
<evidence type="ECO:0000313" key="2">
    <source>
        <dbReference type="Proteomes" id="UP000478052"/>
    </source>
</evidence>
<dbReference type="Proteomes" id="UP000478052">
    <property type="component" value="Unassembled WGS sequence"/>
</dbReference>
<gene>
    <name evidence="1" type="ORF">FWK35_00010416</name>
</gene>
<accession>A0A6G0ZNN3</accession>
<reference evidence="1 2" key="1">
    <citation type="submission" date="2019-08" db="EMBL/GenBank/DDBJ databases">
        <title>Whole genome of Aphis craccivora.</title>
        <authorList>
            <person name="Voronova N.V."/>
            <person name="Shulinski R.S."/>
            <person name="Bandarenka Y.V."/>
            <person name="Zhorov D.G."/>
            <person name="Warner D."/>
        </authorList>
    </citation>
    <scope>NUCLEOTIDE SEQUENCE [LARGE SCALE GENOMIC DNA]</scope>
    <source>
        <strain evidence="1">180601</strain>
        <tissue evidence="1">Whole Body</tissue>
    </source>
</reference>
<sequence>MYCLLQTVLKYKFVQPWFHK</sequence>
<proteinExistence type="predicted"/>
<organism evidence="1 2">
    <name type="scientific">Aphis craccivora</name>
    <name type="common">Cowpea aphid</name>
    <dbReference type="NCBI Taxonomy" id="307492"/>
    <lineage>
        <taxon>Eukaryota</taxon>
        <taxon>Metazoa</taxon>
        <taxon>Ecdysozoa</taxon>
        <taxon>Arthropoda</taxon>
        <taxon>Hexapoda</taxon>
        <taxon>Insecta</taxon>
        <taxon>Pterygota</taxon>
        <taxon>Neoptera</taxon>
        <taxon>Paraneoptera</taxon>
        <taxon>Hemiptera</taxon>
        <taxon>Sternorrhyncha</taxon>
        <taxon>Aphidomorpha</taxon>
        <taxon>Aphidoidea</taxon>
        <taxon>Aphididae</taxon>
        <taxon>Aphidini</taxon>
        <taxon>Aphis</taxon>
        <taxon>Aphis</taxon>
    </lineage>
</organism>
<dbReference type="AlphaFoldDB" id="A0A6G0ZNN3"/>